<dbReference type="AlphaFoldDB" id="G7V6Y6"/>
<dbReference type="GO" id="GO:0008641">
    <property type="term" value="F:ubiquitin-like modifier activating enzyme activity"/>
    <property type="evidence" value="ECO:0007669"/>
    <property type="project" value="InterPro"/>
</dbReference>
<dbReference type="OrthoDB" id="9804286at2"/>
<dbReference type="KEGG" id="tli:Tlie_1449"/>
<evidence type="ECO:0000313" key="2">
    <source>
        <dbReference type="EMBL" id="AER67175.1"/>
    </source>
</evidence>
<dbReference type="Gene3D" id="3.40.50.720">
    <property type="entry name" value="NAD(P)-binding Rossmann-like Domain"/>
    <property type="match status" value="1"/>
</dbReference>
<gene>
    <name evidence="2" type="ordered locus">Tlie_1449</name>
</gene>
<reference evidence="2 3" key="2">
    <citation type="journal article" date="2012" name="Stand. Genomic Sci.">
        <title>Genome sequence of the moderately thermophilic, amino-acid-degrading and sulfur-reducing bacterium Thermovirga lienii type strain (Cas60314(T)).</title>
        <authorList>
            <person name="Goker M."/>
            <person name="Saunders E."/>
            <person name="Lapidus A."/>
            <person name="Nolan M."/>
            <person name="Lucas S."/>
            <person name="Hammon N."/>
            <person name="Deshpande S."/>
            <person name="Cheng J.F."/>
            <person name="Han C."/>
            <person name="Tapia R."/>
            <person name="Goodwin L.A."/>
            <person name="Pitluck S."/>
            <person name="Liolios K."/>
            <person name="Mavromatis K."/>
            <person name="Pagani I."/>
            <person name="Ivanova N."/>
            <person name="Mikhailova N."/>
            <person name="Pati A."/>
            <person name="Chen A."/>
            <person name="Palaniappan K."/>
            <person name="Land M."/>
            <person name="Chang Y.J."/>
            <person name="Jeffries C.D."/>
            <person name="Brambilla E.M."/>
            <person name="Rohde M."/>
            <person name="Spring S."/>
            <person name="Detter J.C."/>
            <person name="Woyke T."/>
            <person name="Bristow J."/>
            <person name="Eisen J.A."/>
            <person name="Markowitz V."/>
            <person name="Hugenholtz P."/>
            <person name="Kyrpides N.C."/>
            <person name="Klenk H.P."/>
        </authorList>
    </citation>
    <scope>NUCLEOTIDE SEQUENCE [LARGE SCALE GENOMIC DNA]</scope>
    <source>
        <strain evidence="3">ATCC BAA-1197 / DSM 17291 / Cas60314</strain>
    </source>
</reference>
<evidence type="ECO:0000313" key="3">
    <source>
        <dbReference type="Proteomes" id="UP000005868"/>
    </source>
</evidence>
<dbReference type="Proteomes" id="UP000005868">
    <property type="component" value="Chromosome"/>
</dbReference>
<feature type="domain" description="THIF-type NAD/FAD binding fold" evidence="1">
    <location>
        <begin position="55"/>
        <end position="275"/>
    </location>
</feature>
<keyword evidence="3" id="KW-1185">Reference proteome</keyword>
<dbReference type="GO" id="GO:0061504">
    <property type="term" value="P:cyclic threonylcarbamoyladenosine biosynthetic process"/>
    <property type="evidence" value="ECO:0007669"/>
    <property type="project" value="TreeGrafter"/>
</dbReference>
<organism evidence="2 3">
    <name type="scientific">Thermovirga lienii (strain ATCC BAA-1197 / DSM 17291 / Cas60314)</name>
    <dbReference type="NCBI Taxonomy" id="580340"/>
    <lineage>
        <taxon>Bacteria</taxon>
        <taxon>Thermotogati</taxon>
        <taxon>Synergistota</taxon>
        <taxon>Synergistia</taxon>
        <taxon>Synergistales</taxon>
        <taxon>Thermovirgaceae</taxon>
        <taxon>Thermovirga</taxon>
    </lineage>
</organism>
<dbReference type="eggNOG" id="COG0476">
    <property type="taxonomic scope" value="Bacteria"/>
</dbReference>
<dbReference type="InterPro" id="IPR045886">
    <property type="entry name" value="ThiF/MoeB/HesA"/>
</dbReference>
<evidence type="ECO:0000259" key="1">
    <source>
        <dbReference type="Pfam" id="PF00899"/>
    </source>
</evidence>
<protein>
    <submittedName>
        <fullName evidence="2">UBA/THIF-type NAD/FAD binding protein</fullName>
    </submittedName>
</protein>
<dbReference type="HOGENOM" id="CLU_013325_10_4_0"/>
<dbReference type="PANTHER" id="PTHR43267">
    <property type="entry name" value="TRNA THREONYLCARBAMOYLADENOSINE DEHYDRATASE"/>
    <property type="match status" value="1"/>
</dbReference>
<name>G7V6Y6_THELD</name>
<accession>G7V6Y6</accession>
<sequence length="277" mass="30498">MLKPWQKILMDTAEKKGKYSLVSWKLCRDLALEEGIPPREVEIWACRNGICPSRYERSIGTLGLEGQAKLLESSVLLAGCGGLGGLIAELLARAGIGRITLVDGDKFDDNNLNRQLICTEENIGAYKTEATKERIKSINGAVEVRSHSTLISRENATELLHDMDLAIDALDNMSARKALLEACRQKGIPLVHGAIGGFWGQAMLIFPESRAPWELMELEAERGVETETGNPPFTPAFIASIEATEAIKYLAGIEAPLEDMLFCDLKSYDFQRINTST</sequence>
<dbReference type="EMBL" id="CP003096">
    <property type="protein sequence ID" value="AER67175.1"/>
    <property type="molecule type" value="Genomic_DNA"/>
</dbReference>
<dbReference type="GO" id="GO:0061503">
    <property type="term" value="F:tRNA threonylcarbamoyladenosine dehydratase"/>
    <property type="evidence" value="ECO:0007669"/>
    <property type="project" value="TreeGrafter"/>
</dbReference>
<dbReference type="InterPro" id="IPR035985">
    <property type="entry name" value="Ubiquitin-activating_enz"/>
</dbReference>
<dbReference type="CDD" id="cd00757">
    <property type="entry name" value="ThiF_MoeB_HesA_family"/>
    <property type="match status" value="1"/>
</dbReference>
<dbReference type="SUPFAM" id="SSF69572">
    <property type="entry name" value="Activating enzymes of the ubiquitin-like proteins"/>
    <property type="match status" value="1"/>
</dbReference>
<dbReference type="Pfam" id="PF00899">
    <property type="entry name" value="ThiF"/>
    <property type="match status" value="1"/>
</dbReference>
<dbReference type="PANTHER" id="PTHR43267:SF1">
    <property type="entry name" value="TRNA THREONYLCARBAMOYLADENOSINE DEHYDRATASE"/>
    <property type="match status" value="1"/>
</dbReference>
<proteinExistence type="predicted"/>
<dbReference type="STRING" id="580340.Tlie_1449"/>
<reference evidence="3" key="1">
    <citation type="submission" date="2011-10" db="EMBL/GenBank/DDBJ databases">
        <title>The complete genome of chromosome of Thermovirga lienii DSM 17291.</title>
        <authorList>
            <consortium name="US DOE Joint Genome Institute (JGI-PGF)"/>
            <person name="Lucas S."/>
            <person name="Copeland A."/>
            <person name="Lapidus A."/>
            <person name="Glavina del Rio T."/>
            <person name="Dalin E."/>
            <person name="Tice H."/>
            <person name="Bruce D."/>
            <person name="Goodwin L."/>
            <person name="Pitluck S."/>
            <person name="Peters L."/>
            <person name="Mikhailova N."/>
            <person name="Saunders E."/>
            <person name="Kyrpides N."/>
            <person name="Mavromatis K."/>
            <person name="Ivanova N."/>
            <person name="Last F.I."/>
            <person name="Brettin T."/>
            <person name="Detter J.C."/>
            <person name="Han C."/>
            <person name="Larimer F."/>
            <person name="Land M."/>
            <person name="Hauser L."/>
            <person name="Markowitz V."/>
            <person name="Cheng J.-F."/>
            <person name="Hugenholtz P."/>
            <person name="Woyke T."/>
            <person name="Wu D."/>
            <person name="Spring S."/>
            <person name="Schroeder M."/>
            <person name="Brambilla E.-M."/>
            <person name="Klenk H.-P."/>
            <person name="Eisen J.A."/>
        </authorList>
    </citation>
    <scope>NUCLEOTIDE SEQUENCE [LARGE SCALE GENOMIC DNA]</scope>
    <source>
        <strain evidence="3">ATCC BAA-1197 / DSM 17291 / Cas60314</strain>
    </source>
</reference>
<dbReference type="InterPro" id="IPR000594">
    <property type="entry name" value="ThiF_NAD_FAD-bd"/>
</dbReference>